<gene>
    <name evidence="1" type="ORF">IMCC14465_10090</name>
</gene>
<accession>J9DGG8</accession>
<dbReference type="EMBL" id="ALYF01000003">
    <property type="protein sequence ID" value="EJW21213.1"/>
    <property type="molecule type" value="Genomic_DNA"/>
</dbReference>
<reference evidence="1 2" key="1">
    <citation type="journal article" date="2012" name="J. Bacteriol.">
        <title>Genome Sequence of Strain IMCC14465, Isolated from the East Sea, Belonging to the PS1 Clade of Alphaproteobacteria.</title>
        <authorList>
            <person name="Yang S.J."/>
            <person name="Kang I."/>
            <person name="Cho J.C."/>
        </authorList>
    </citation>
    <scope>NUCLEOTIDE SEQUENCE [LARGE SCALE GENOMIC DNA]</scope>
    <source>
        <strain evidence="1 2">IMCC14465</strain>
    </source>
</reference>
<evidence type="ECO:0000313" key="1">
    <source>
        <dbReference type="EMBL" id="EJW21213.1"/>
    </source>
</evidence>
<organism evidence="1 2">
    <name type="scientific">alpha proteobacterium IMCC14465</name>
    <dbReference type="NCBI Taxonomy" id="1220535"/>
    <lineage>
        <taxon>Bacteria</taxon>
        <taxon>Pseudomonadati</taxon>
        <taxon>Pseudomonadota</taxon>
        <taxon>Alphaproteobacteria</taxon>
        <taxon>PS1 clade</taxon>
    </lineage>
</organism>
<protein>
    <submittedName>
        <fullName evidence="1">Uncharacterized protein</fullName>
    </submittedName>
</protein>
<sequence length="38" mass="4201">MAMVKTCIGANISKGAKVIQSIINKTLCYLKLTLKFKE</sequence>
<keyword evidence="2" id="KW-1185">Reference proteome</keyword>
<proteinExistence type="predicted"/>
<dbReference type="STRING" id="1220535.IMCC14465_10090"/>
<name>J9DGG8_9PROT</name>
<dbReference type="Proteomes" id="UP000004836">
    <property type="component" value="Unassembled WGS sequence"/>
</dbReference>
<comment type="caution">
    <text evidence="1">The sequence shown here is derived from an EMBL/GenBank/DDBJ whole genome shotgun (WGS) entry which is preliminary data.</text>
</comment>
<evidence type="ECO:0000313" key="2">
    <source>
        <dbReference type="Proteomes" id="UP000004836"/>
    </source>
</evidence>
<dbReference type="AlphaFoldDB" id="J9DGG8"/>